<keyword evidence="5" id="KW-0496">Mitochondrion</keyword>
<dbReference type="FunFam" id="3.40.50.720:FF:000147">
    <property type="entry name" value="Reticulon-4-interacting protein 1 homolog, mitochondrial"/>
    <property type="match status" value="1"/>
</dbReference>
<sequence length="334" mass="36092">MRAVRVLEPGPPESLRSAPVPVPVRRPGEITVAVHATSVNPIDLRVRNLPSFMVARNKILGGDIAGTVEECDPLSQFRKGDRVFGMGAFYSPIFAAGAYAEKVCINEKHMALIPDAVSFEQAAATPLVALTAWQALKGANVGPGQRVLIHAGSGGVGHVAIQFAKSRGAHVTTTCSADSAAFVRSLGADEVIDYRTQRFEDACQREGPFDFILDVIGGEYEKRSLAVCKRKGTYAHIFSAGWALHHGMSMGKGVAWETWEALQGYARSFWSGPRYKLVLVQPSGHDMTAIARLMKERRLTAAVDRSFPLESAGAAHRHLESGHPKGKVVIKVLD</sequence>
<dbReference type="Pfam" id="PF13602">
    <property type="entry name" value="ADH_zinc_N_2"/>
    <property type="match status" value="1"/>
</dbReference>
<feature type="domain" description="Enoyl reductase (ER)" evidence="7">
    <location>
        <begin position="10"/>
        <end position="330"/>
    </location>
</feature>
<evidence type="ECO:0000313" key="9">
    <source>
        <dbReference type="Proteomes" id="UP001465755"/>
    </source>
</evidence>
<evidence type="ECO:0000259" key="7">
    <source>
        <dbReference type="SMART" id="SM00829"/>
    </source>
</evidence>
<dbReference type="InterPro" id="IPR002364">
    <property type="entry name" value="Quin_OxRdtase/zeta-crystal_CS"/>
</dbReference>
<evidence type="ECO:0000256" key="3">
    <source>
        <dbReference type="ARBA" id="ARBA00022946"/>
    </source>
</evidence>
<comment type="similarity">
    <text evidence="2">Belongs to the zinc-containing alcohol dehydrogenase family. Quinone oxidoreductase subfamily.</text>
</comment>
<dbReference type="GO" id="GO:0005739">
    <property type="term" value="C:mitochondrion"/>
    <property type="evidence" value="ECO:0007669"/>
    <property type="project" value="UniProtKB-SubCell"/>
</dbReference>
<dbReference type="Proteomes" id="UP001465755">
    <property type="component" value="Unassembled WGS sequence"/>
</dbReference>
<dbReference type="InterPro" id="IPR050700">
    <property type="entry name" value="YIM1/Zinc_Alcohol_DH_Fams"/>
</dbReference>
<dbReference type="EMBL" id="JALJOQ010000026">
    <property type="protein sequence ID" value="KAK9808201.1"/>
    <property type="molecule type" value="Genomic_DNA"/>
</dbReference>
<evidence type="ECO:0000256" key="5">
    <source>
        <dbReference type="ARBA" id="ARBA00023128"/>
    </source>
</evidence>
<keyword evidence="9" id="KW-1185">Reference proteome</keyword>
<dbReference type="PROSITE" id="PS01162">
    <property type="entry name" value="QOR_ZETA_CRYSTAL"/>
    <property type="match status" value="1"/>
</dbReference>
<evidence type="ECO:0000313" key="8">
    <source>
        <dbReference type="EMBL" id="KAK9808201.1"/>
    </source>
</evidence>
<evidence type="ECO:0000256" key="6">
    <source>
        <dbReference type="SAM" id="MobiDB-lite"/>
    </source>
</evidence>
<dbReference type="InterPro" id="IPR020843">
    <property type="entry name" value="ER"/>
</dbReference>
<dbReference type="PANTHER" id="PTHR11695:SF648">
    <property type="entry name" value="ZINC-BINDING OXIDOREDUCTASE"/>
    <property type="match status" value="1"/>
</dbReference>
<comment type="subcellular location">
    <subcellularLocation>
        <location evidence="1">Mitochondrion</location>
    </subcellularLocation>
</comment>
<protein>
    <recommendedName>
        <fullName evidence="7">Enoyl reductase (ER) domain-containing protein</fullName>
    </recommendedName>
</protein>
<evidence type="ECO:0000256" key="1">
    <source>
        <dbReference type="ARBA" id="ARBA00004173"/>
    </source>
</evidence>
<comment type="caution">
    <text evidence="8">The sequence shown here is derived from an EMBL/GenBank/DDBJ whole genome shotgun (WGS) entry which is preliminary data.</text>
</comment>
<keyword evidence="4" id="KW-0560">Oxidoreductase</keyword>
<dbReference type="SUPFAM" id="SSF51735">
    <property type="entry name" value="NAD(P)-binding Rossmann-fold domains"/>
    <property type="match status" value="1"/>
</dbReference>
<evidence type="ECO:0000256" key="4">
    <source>
        <dbReference type="ARBA" id="ARBA00023002"/>
    </source>
</evidence>
<organism evidence="8 9">
    <name type="scientific">Symbiochloris irregularis</name>
    <dbReference type="NCBI Taxonomy" id="706552"/>
    <lineage>
        <taxon>Eukaryota</taxon>
        <taxon>Viridiplantae</taxon>
        <taxon>Chlorophyta</taxon>
        <taxon>core chlorophytes</taxon>
        <taxon>Trebouxiophyceae</taxon>
        <taxon>Trebouxiales</taxon>
        <taxon>Trebouxiaceae</taxon>
        <taxon>Symbiochloris</taxon>
    </lineage>
</organism>
<dbReference type="Pfam" id="PF08240">
    <property type="entry name" value="ADH_N"/>
    <property type="match status" value="1"/>
</dbReference>
<dbReference type="GO" id="GO:0016491">
    <property type="term" value="F:oxidoreductase activity"/>
    <property type="evidence" value="ECO:0007669"/>
    <property type="project" value="UniProtKB-KW"/>
</dbReference>
<dbReference type="InterPro" id="IPR011032">
    <property type="entry name" value="GroES-like_sf"/>
</dbReference>
<dbReference type="CDD" id="cd05289">
    <property type="entry name" value="MDR_like_2"/>
    <property type="match status" value="1"/>
</dbReference>
<dbReference type="AlphaFoldDB" id="A0AAW1PI97"/>
<evidence type="ECO:0000256" key="2">
    <source>
        <dbReference type="ARBA" id="ARBA00010371"/>
    </source>
</evidence>
<gene>
    <name evidence="8" type="ORF">WJX73_008169</name>
</gene>
<name>A0AAW1PI97_9CHLO</name>
<reference evidence="8 9" key="1">
    <citation type="journal article" date="2024" name="Nat. Commun.">
        <title>Phylogenomics reveals the evolutionary origins of lichenization in chlorophyte algae.</title>
        <authorList>
            <person name="Puginier C."/>
            <person name="Libourel C."/>
            <person name="Otte J."/>
            <person name="Skaloud P."/>
            <person name="Haon M."/>
            <person name="Grisel S."/>
            <person name="Petersen M."/>
            <person name="Berrin J.G."/>
            <person name="Delaux P.M."/>
            <person name="Dal Grande F."/>
            <person name="Keller J."/>
        </authorList>
    </citation>
    <scope>NUCLEOTIDE SEQUENCE [LARGE SCALE GENOMIC DNA]</scope>
    <source>
        <strain evidence="8 9">SAG 2036</strain>
    </source>
</reference>
<feature type="region of interest" description="Disordered" evidence="6">
    <location>
        <begin position="1"/>
        <end position="20"/>
    </location>
</feature>
<dbReference type="GO" id="GO:0008270">
    <property type="term" value="F:zinc ion binding"/>
    <property type="evidence" value="ECO:0007669"/>
    <property type="project" value="InterPro"/>
</dbReference>
<dbReference type="SMART" id="SM00829">
    <property type="entry name" value="PKS_ER"/>
    <property type="match status" value="1"/>
</dbReference>
<dbReference type="InterPro" id="IPR013154">
    <property type="entry name" value="ADH-like_N"/>
</dbReference>
<dbReference type="Gene3D" id="3.40.50.720">
    <property type="entry name" value="NAD(P)-binding Rossmann-like Domain"/>
    <property type="match status" value="1"/>
</dbReference>
<proteinExistence type="inferred from homology"/>
<dbReference type="SUPFAM" id="SSF50129">
    <property type="entry name" value="GroES-like"/>
    <property type="match status" value="1"/>
</dbReference>
<accession>A0AAW1PI97</accession>
<dbReference type="InterPro" id="IPR036291">
    <property type="entry name" value="NAD(P)-bd_dom_sf"/>
</dbReference>
<keyword evidence="3" id="KW-0809">Transit peptide</keyword>
<dbReference type="Gene3D" id="3.90.180.10">
    <property type="entry name" value="Medium-chain alcohol dehydrogenases, catalytic domain"/>
    <property type="match status" value="1"/>
</dbReference>
<dbReference type="PANTHER" id="PTHR11695">
    <property type="entry name" value="ALCOHOL DEHYDROGENASE RELATED"/>
    <property type="match status" value="1"/>
</dbReference>